<protein>
    <submittedName>
        <fullName evidence="2">ABC transporter substrate-binding protein</fullName>
    </submittedName>
</protein>
<dbReference type="Gene3D" id="3.90.76.10">
    <property type="entry name" value="Dipeptide-binding Protein, Domain 1"/>
    <property type="match status" value="1"/>
</dbReference>
<dbReference type="InterPro" id="IPR000914">
    <property type="entry name" value="SBP_5_dom"/>
</dbReference>
<dbReference type="SUPFAM" id="SSF53850">
    <property type="entry name" value="Periplasmic binding protein-like II"/>
    <property type="match status" value="1"/>
</dbReference>
<evidence type="ECO:0000313" key="2">
    <source>
        <dbReference type="EMBL" id="MBU2693031.1"/>
    </source>
</evidence>
<sequence length="595" mass="66875">MRERMQATHKLIFSAIRNPVRAGRLHLFAALLIIGLLGCDSPEQTKTEETASVVNFLHGGTLRIIHNEPGSLDPMEVDDVYESGITNNIYDGLVRLNESCQLQPHLAGTWIVSPNGREYQFELRPDVRFSDGTPFCALDVVVTLASILSPLKSCQPFAETYIEMIEGSKAFRRGEAPWPSGLLAPDSLTVNIRLEEPLATFLLALTMDQVRIVRWKERIDLIPNGLKSLTGYVSQEILDSAYTNKLGKDPERMFLPGTGPFIPVEWIPLDHVTLIRNPDYWGGEPGVDSLLFIIRQSWSAEEILRLFRNREVEMTFVPRGKEEEMRRDYGARIDVGHELSFSFIGFRMDRPPFDQVLFRRAMAHAINVEKLAALDPEFAQAASGILPPGMPGYSPEIQRLPFNPEAARSNLAQLGYSPANPVPACTLFTTPSSDPEQPFDLSIQEDLAAVGIPLVIEYVEWTELDEGAVDGKLGLFSFGWVADLPDPDSFFYFLFHTQGDNNLFSFSDPVVDELIEEARTSRGAERWEIYRRLEGIILAKAPIIPLRNTSQLTAWQPYVMGVRPSPMGPQMMPLERIHLIPKEQALEAICKKDRP</sequence>
<dbReference type="GO" id="GO:0042597">
    <property type="term" value="C:periplasmic space"/>
    <property type="evidence" value="ECO:0007669"/>
    <property type="project" value="UniProtKB-ARBA"/>
</dbReference>
<evidence type="ECO:0000313" key="3">
    <source>
        <dbReference type="Proteomes" id="UP000777784"/>
    </source>
</evidence>
<dbReference type="GO" id="GO:0043190">
    <property type="term" value="C:ATP-binding cassette (ABC) transporter complex"/>
    <property type="evidence" value="ECO:0007669"/>
    <property type="project" value="InterPro"/>
</dbReference>
<feature type="domain" description="Solute-binding protein family 5" evidence="1">
    <location>
        <begin position="102"/>
        <end position="501"/>
    </location>
</feature>
<dbReference type="PANTHER" id="PTHR30290">
    <property type="entry name" value="PERIPLASMIC BINDING COMPONENT OF ABC TRANSPORTER"/>
    <property type="match status" value="1"/>
</dbReference>
<dbReference type="Gene3D" id="3.40.190.10">
    <property type="entry name" value="Periplasmic binding protein-like II"/>
    <property type="match status" value="1"/>
</dbReference>
<dbReference type="Proteomes" id="UP000777784">
    <property type="component" value="Unassembled WGS sequence"/>
</dbReference>
<dbReference type="CDD" id="cd00995">
    <property type="entry name" value="PBP2_NikA_DppA_OppA_like"/>
    <property type="match status" value="1"/>
</dbReference>
<organism evidence="2 3">
    <name type="scientific">Eiseniibacteriota bacterium</name>
    <dbReference type="NCBI Taxonomy" id="2212470"/>
    <lineage>
        <taxon>Bacteria</taxon>
        <taxon>Candidatus Eiseniibacteriota</taxon>
    </lineage>
</organism>
<dbReference type="InterPro" id="IPR030678">
    <property type="entry name" value="Peptide/Ni-bd"/>
</dbReference>
<dbReference type="Pfam" id="PF00496">
    <property type="entry name" value="SBP_bac_5"/>
    <property type="match status" value="1"/>
</dbReference>
<dbReference type="GO" id="GO:0015833">
    <property type="term" value="P:peptide transport"/>
    <property type="evidence" value="ECO:0007669"/>
    <property type="project" value="TreeGrafter"/>
</dbReference>
<dbReference type="GO" id="GO:1904680">
    <property type="term" value="F:peptide transmembrane transporter activity"/>
    <property type="evidence" value="ECO:0007669"/>
    <property type="project" value="TreeGrafter"/>
</dbReference>
<proteinExistence type="predicted"/>
<accession>A0A948RZX1</accession>
<evidence type="ECO:0000259" key="1">
    <source>
        <dbReference type="Pfam" id="PF00496"/>
    </source>
</evidence>
<name>A0A948RZX1_UNCEI</name>
<comment type="caution">
    <text evidence="2">The sequence shown here is derived from an EMBL/GenBank/DDBJ whole genome shotgun (WGS) entry which is preliminary data.</text>
</comment>
<dbReference type="AlphaFoldDB" id="A0A948RZX1"/>
<dbReference type="EMBL" id="JAHJDP010000109">
    <property type="protein sequence ID" value="MBU2693031.1"/>
    <property type="molecule type" value="Genomic_DNA"/>
</dbReference>
<dbReference type="Gene3D" id="3.10.105.10">
    <property type="entry name" value="Dipeptide-binding Protein, Domain 3"/>
    <property type="match status" value="1"/>
</dbReference>
<reference evidence="2" key="1">
    <citation type="submission" date="2021-05" db="EMBL/GenBank/DDBJ databases">
        <title>Energy efficiency and biological interactions define the core microbiome of deep oligotrophic groundwater.</title>
        <authorList>
            <person name="Mehrshad M."/>
            <person name="Lopez-Fernandez M."/>
            <person name="Bell E."/>
            <person name="Bernier-Latmani R."/>
            <person name="Bertilsson S."/>
            <person name="Dopson M."/>
        </authorList>
    </citation>
    <scope>NUCLEOTIDE SEQUENCE</scope>
    <source>
        <strain evidence="2">Modern_marine.mb.64</strain>
    </source>
</reference>
<dbReference type="PIRSF" id="PIRSF002741">
    <property type="entry name" value="MppA"/>
    <property type="match status" value="1"/>
</dbReference>
<dbReference type="InterPro" id="IPR039424">
    <property type="entry name" value="SBP_5"/>
</dbReference>
<gene>
    <name evidence="2" type="ORF">KJ970_19115</name>
</gene>